<comment type="similarity">
    <text evidence="1">Belongs to the disease resistance NB-LRR family.</text>
</comment>
<feature type="domain" description="Disease resistance N-terminal" evidence="6">
    <location>
        <begin position="14"/>
        <end position="95"/>
    </location>
</feature>
<evidence type="ECO:0000313" key="8">
    <source>
        <dbReference type="Proteomes" id="UP000092600"/>
    </source>
</evidence>
<dbReference type="GO" id="GO:0006952">
    <property type="term" value="P:defense response"/>
    <property type="evidence" value="ECO:0007669"/>
    <property type="project" value="UniProtKB-KW"/>
</dbReference>
<evidence type="ECO:0000256" key="2">
    <source>
        <dbReference type="ARBA" id="ARBA00022614"/>
    </source>
</evidence>
<proteinExistence type="inferred from homology"/>
<dbReference type="Proteomes" id="UP000092600">
    <property type="component" value="Unassembled WGS sequence"/>
</dbReference>
<keyword evidence="3" id="KW-0677">Repeat</keyword>
<evidence type="ECO:0000313" key="7">
    <source>
        <dbReference type="EMBL" id="OAY70392.1"/>
    </source>
</evidence>
<evidence type="ECO:0000259" key="6">
    <source>
        <dbReference type="Pfam" id="PF18052"/>
    </source>
</evidence>
<dbReference type="Gene3D" id="1.20.5.4130">
    <property type="match status" value="1"/>
</dbReference>
<reference evidence="7 8" key="1">
    <citation type="journal article" date="2016" name="DNA Res.">
        <title>The draft genome of MD-2 pineapple using hybrid error correction of long reads.</title>
        <authorList>
            <person name="Redwan R.M."/>
            <person name="Saidin A."/>
            <person name="Kumar S.V."/>
        </authorList>
    </citation>
    <scope>NUCLEOTIDE SEQUENCE [LARGE SCALE GENOMIC DNA]</scope>
    <source>
        <strain evidence="8">cv. MD2</strain>
        <tissue evidence="7">Leaf</tissue>
    </source>
</reference>
<dbReference type="AlphaFoldDB" id="A0A199UZZ5"/>
<dbReference type="CDD" id="cd14798">
    <property type="entry name" value="RX-CC_like"/>
    <property type="match status" value="1"/>
</dbReference>
<accession>A0A199UZZ5</accession>
<dbReference type="STRING" id="4615.A0A199UZZ5"/>
<dbReference type="PANTHER" id="PTHR19338">
    <property type="entry name" value="TRANSLOCASE OF INNER MITOCHONDRIAL MEMBRANE 13 HOMOLOG"/>
    <property type="match status" value="1"/>
</dbReference>
<dbReference type="InterPro" id="IPR038005">
    <property type="entry name" value="RX-like_CC"/>
</dbReference>
<protein>
    <submittedName>
        <fullName evidence="7">Disease resistance protein RPM1</fullName>
    </submittedName>
</protein>
<keyword evidence="5" id="KW-0611">Plant defense</keyword>
<evidence type="ECO:0000256" key="5">
    <source>
        <dbReference type="ARBA" id="ARBA00022821"/>
    </source>
</evidence>
<evidence type="ECO:0000256" key="1">
    <source>
        <dbReference type="ARBA" id="ARBA00008894"/>
    </source>
</evidence>
<comment type="caution">
    <text evidence="7">The sequence shown here is derived from an EMBL/GenBank/DDBJ whole genome shotgun (WGS) entry which is preliminary data.</text>
</comment>
<dbReference type="PANTHER" id="PTHR19338:SF45">
    <property type="entry name" value="RX N-TERMINAL DOMAIN-CONTAINING PROTEIN"/>
    <property type="match status" value="1"/>
</dbReference>
<keyword evidence="2" id="KW-0433">Leucine-rich repeat</keyword>
<evidence type="ECO:0000256" key="4">
    <source>
        <dbReference type="ARBA" id="ARBA00022741"/>
    </source>
</evidence>
<organism evidence="7 8">
    <name type="scientific">Ananas comosus</name>
    <name type="common">Pineapple</name>
    <name type="synonym">Ananas ananas</name>
    <dbReference type="NCBI Taxonomy" id="4615"/>
    <lineage>
        <taxon>Eukaryota</taxon>
        <taxon>Viridiplantae</taxon>
        <taxon>Streptophyta</taxon>
        <taxon>Embryophyta</taxon>
        <taxon>Tracheophyta</taxon>
        <taxon>Spermatophyta</taxon>
        <taxon>Magnoliopsida</taxon>
        <taxon>Liliopsida</taxon>
        <taxon>Poales</taxon>
        <taxon>Bromeliaceae</taxon>
        <taxon>Bromelioideae</taxon>
        <taxon>Ananas</taxon>
    </lineage>
</organism>
<dbReference type="EMBL" id="LSRQ01003932">
    <property type="protein sequence ID" value="OAY70392.1"/>
    <property type="molecule type" value="Genomic_DNA"/>
</dbReference>
<dbReference type="Pfam" id="PF18052">
    <property type="entry name" value="Rx_N"/>
    <property type="match status" value="1"/>
</dbReference>
<gene>
    <name evidence="7" type="ORF">ACMD2_03758</name>
</gene>
<sequence>MEGALVSYATGTAKAVLPKLAGLLEEEVRLLKGLRGEIQFMKDELESMTAFLIHLSEKRDYDTKKVRTWIKQVRELSYDIEDCIDKFKYRVDAPGRMRSFVRSLLSNCTPTPRMVTARHFIATEIQLLKIRTRDVNERRARY</sequence>
<keyword evidence="4" id="KW-0547">Nucleotide-binding</keyword>
<evidence type="ECO:0000256" key="3">
    <source>
        <dbReference type="ARBA" id="ARBA00022737"/>
    </source>
</evidence>
<dbReference type="GO" id="GO:0000166">
    <property type="term" value="F:nucleotide binding"/>
    <property type="evidence" value="ECO:0007669"/>
    <property type="project" value="UniProtKB-KW"/>
</dbReference>
<name>A0A199UZZ5_ANACO</name>
<dbReference type="InterPro" id="IPR041118">
    <property type="entry name" value="Rx_N"/>
</dbReference>